<feature type="domain" description="Lysine-specific metallo-endopeptidase" evidence="1">
    <location>
        <begin position="197"/>
        <end position="353"/>
    </location>
</feature>
<keyword evidence="3" id="KW-1185">Reference proteome</keyword>
<dbReference type="Pfam" id="PF14521">
    <property type="entry name" value="Aspzincin_M35"/>
    <property type="match status" value="1"/>
</dbReference>
<evidence type="ECO:0000259" key="1">
    <source>
        <dbReference type="Pfam" id="PF14521"/>
    </source>
</evidence>
<organism evidence="2 3">
    <name type="scientific">Dyella acidisoli</name>
    <dbReference type="NCBI Taxonomy" id="1867834"/>
    <lineage>
        <taxon>Bacteria</taxon>
        <taxon>Pseudomonadati</taxon>
        <taxon>Pseudomonadota</taxon>
        <taxon>Gammaproteobacteria</taxon>
        <taxon>Lysobacterales</taxon>
        <taxon>Rhodanobacteraceae</taxon>
        <taxon>Dyella</taxon>
    </lineage>
</organism>
<evidence type="ECO:0000313" key="2">
    <source>
        <dbReference type="EMBL" id="GLQ91205.1"/>
    </source>
</evidence>
<reference evidence="3" key="1">
    <citation type="journal article" date="2019" name="Int. J. Syst. Evol. Microbiol.">
        <title>The Global Catalogue of Microorganisms (GCM) 10K type strain sequencing project: providing services to taxonomists for standard genome sequencing and annotation.</title>
        <authorList>
            <consortium name="The Broad Institute Genomics Platform"/>
            <consortium name="The Broad Institute Genome Sequencing Center for Infectious Disease"/>
            <person name="Wu L."/>
            <person name="Ma J."/>
        </authorList>
    </citation>
    <scope>NUCLEOTIDE SEQUENCE [LARGE SCALE GENOMIC DNA]</scope>
    <source>
        <strain evidence="3">NBRC 111980</strain>
    </source>
</reference>
<dbReference type="InterPro" id="IPR029463">
    <property type="entry name" value="Lys_MEP"/>
</dbReference>
<dbReference type="EMBL" id="BSOB01000003">
    <property type="protein sequence ID" value="GLQ91205.1"/>
    <property type="molecule type" value="Genomic_DNA"/>
</dbReference>
<sequence>MEYDRLVKKFITEYTAARSSVAKIGSFEKSWQSLVMRLEKVMGANGFEAAEEPALNELRGNITKGPSQTRHSEDKGILQAAKGWVDGDTGSIDTETKKCAASLKFLRHIYLQNKAGNRRVWVFSLPVEFTDWPSRFLETHASTAGAVKRLLAAKDEHFTDQQRRYLGNSTQQAIAWCQKVSILLANASASGSSVQGERTKARDMVRRWFAESGLSDAALDTHIATLSRGFKDIIATLNKGHFVVTDWVPFRGTTDVDEAGFLASEAFTFRNKHEGMDVVYIESNFFTDDPGGVVHGQANWTRIIVHELSHLICGTLDVKNGQDRYAWYGIGPHAGYPITDCVRNADNWAFFAADCGGALTDAERNKALRVI</sequence>
<comment type="caution">
    <text evidence="2">The sequence shown here is derived from an EMBL/GenBank/DDBJ whole genome shotgun (WGS) entry which is preliminary data.</text>
</comment>
<proteinExistence type="predicted"/>
<dbReference type="InterPro" id="IPR024079">
    <property type="entry name" value="MetalloPept_cat_dom_sf"/>
</dbReference>
<name>A0ABQ5XHP0_9GAMM</name>
<accession>A0ABQ5XHP0</accession>
<dbReference type="Gene3D" id="3.40.390.10">
    <property type="entry name" value="Collagenase (Catalytic Domain)"/>
    <property type="match status" value="1"/>
</dbReference>
<dbReference type="RefSeq" id="WP_284318984.1">
    <property type="nucleotide sequence ID" value="NZ_BSOB01000003.1"/>
</dbReference>
<protein>
    <recommendedName>
        <fullName evidence="1">Lysine-specific metallo-endopeptidase domain-containing protein</fullName>
    </recommendedName>
</protein>
<dbReference type="SUPFAM" id="SSF55486">
    <property type="entry name" value="Metalloproteases ('zincins'), catalytic domain"/>
    <property type="match status" value="1"/>
</dbReference>
<dbReference type="Proteomes" id="UP001156670">
    <property type="component" value="Unassembled WGS sequence"/>
</dbReference>
<evidence type="ECO:0000313" key="3">
    <source>
        <dbReference type="Proteomes" id="UP001156670"/>
    </source>
</evidence>
<gene>
    <name evidence="2" type="ORF">GCM10007901_01550</name>
</gene>